<evidence type="ECO:0000313" key="4">
    <source>
        <dbReference type="EMBL" id="PLX19783.1"/>
    </source>
</evidence>
<comment type="similarity">
    <text evidence="1">Belongs to the V-ATPase V0D/AC39 subunit family.</text>
</comment>
<dbReference type="InterPro" id="IPR050873">
    <property type="entry name" value="V-ATPase_V0D/AC39_subunit"/>
</dbReference>
<evidence type="ECO:0000256" key="2">
    <source>
        <dbReference type="ARBA" id="ARBA00022448"/>
    </source>
</evidence>
<evidence type="ECO:0000256" key="3">
    <source>
        <dbReference type="ARBA" id="ARBA00023065"/>
    </source>
</evidence>
<dbReference type="InterPro" id="IPR002843">
    <property type="entry name" value="ATPase_V0-cplx_csu/dsu"/>
</dbReference>
<accession>A0A2N5ZMF2</accession>
<evidence type="ECO:0008006" key="6">
    <source>
        <dbReference type="Google" id="ProtNLM"/>
    </source>
</evidence>
<proteinExistence type="inferred from homology"/>
<dbReference type="Proteomes" id="UP000234857">
    <property type="component" value="Unassembled WGS sequence"/>
</dbReference>
<sequence>MKESRYAHVFARTKSLENTMLTNGQLIQMADSKDNSSLMRVLSDTPYAEVLEKHGASDFYIKSIQNLRSFLSDTLPNELFLDIYFSRIDFSNLRMYIKSKPSEFHDSYMLKLNDIREYVETGNNHFKKPFDTIVPETLKIAEKSIFEAEVFIDDSMFRYFLSYKNEFWTKYVRNWIDLLNFKTILRSKHLQIKQEVFDNLILSGGFIEKYKLVEAFRDTEENTARHFERSEFFKEFYMLAELSAKEKDFSEMEKRIDNILIKLIRETRFSSLSVDNMIAFVLGVESELKNLRIIIEGKANNVSESVIKQRLRDTYV</sequence>
<dbReference type="AlphaFoldDB" id="A0A2N5ZMF2"/>
<protein>
    <recommendedName>
        <fullName evidence="6">V-type ATP synthase subunit C</fullName>
    </recommendedName>
</protein>
<organism evidence="4 5">
    <name type="scientific">Muiribacterium halophilum</name>
    <dbReference type="NCBI Taxonomy" id="2053465"/>
    <lineage>
        <taxon>Bacteria</taxon>
        <taxon>Candidatus Muiribacteriota</taxon>
        <taxon>Candidatus Muiribacteriia</taxon>
        <taxon>Candidatus Muiribacteriales</taxon>
        <taxon>Candidatus Muiribacteriaceae</taxon>
        <taxon>Candidatus Muiribacterium</taxon>
    </lineage>
</organism>
<dbReference type="EMBL" id="PKTG01000019">
    <property type="protein sequence ID" value="PLX19783.1"/>
    <property type="molecule type" value="Genomic_DNA"/>
</dbReference>
<comment type="caution">
    <text evidence="4">The sequence shown here is derived from an EMBL/GenBank/DDBJ whole genome shotgun (WGS) entry which is preliminary data.</text>
</comment>
<dbReference type="PANTHER" id="PTHR38682">
    <property type="entry name" value="V-TYPE ATP SYNTHASE SUBUNIT C"/>
    <property type="match status" value="1"/>
</dbReference>
<dbReference type="PANTHER" id="PTHR38682:SF1">
    <property type="entry name" value="V-TYPE ATP SYNTHASE SUBUNIT C"/>
    <property type="match status" value="1"/>
</dbReference>
<dbReference type="InterPro" id="IPR044911">
    <property type="entry name" value="V-type_ATPase_csu/dsu_dom_3"/>
</dbReference>
<keyword evidence="3" id="KW-0406">Ion transport</keyword>
<dbReference type="InterPro" id="IPR036079">
    <property type="entry name" value="ATPase_csu/dsu_sf"/>
</dbReference>
<evidence type="ECO:0000313" key="5">
    <source>
        <dbReference type="Proteomes" id="UP000234857"/>
    </source>
</evidence>
<reference evidence="4 5" key="1">
    <citation type="submission" date="2017-11" db="EMBL/GenBank/DDBJ databases">
        <title>Genome-resolved metagenomics identifies genetic mobility, metabolic interactions, and unexpected diversity in perchlorate-reducing communities.</title>
        <authorList>
            <person name="Barnum T.P."/>
            <person name="Figueroa I.A."/>
            <person name="Carlstrom C.I."/>
            <person name="Lucas L.N."/>
            <person name="Engelbrektson A.L."/>
            <person name="Coates J.D."/>
        </authorList>
    </citation>
    <scope>NUCLEOTIDE SEQUENCE [LARGE SCALE GENOMIC DNA]</scope>
    <source>
        <strain evidence="4">BM706</strain>
    </source>
</reference>
<dbReference type="InterPro" id="IPR035067">
    <property type="entry name" value="V-type_ATPase_csu/dsu"/>
</dbReference>
<gene>
    <name evidence="4" type="ORF">C0601_01060</name>
</gene>
<keyword evidence="2" id="KW-0813">Transport</keyword>
<dbReference type="GO" id="GO:0046961">
    <property type="term" value="F:proton-transporting ATPase activity, rotational mechanism"/>
    <property type="evidence" value="ECO:0007669"/>
    <property type="project" value="InterPro"/>
</dbReference>
<dbReference type="SUPFAM" id="SSF103486">
    <property type="entry name" value="V-type ATP synthase subunit C"/>
    <property type="match status" value="1"/>
</dbReference>
<dbReference type="Gene3D" id="1.20.1690.10">
    <property type="entry name" value="V-type ATP synthase subunit C domain"/>
    <property type="match status" value="2"/>
</dbReference>
<dbReference type="Pfam" id="PF01992">
    <property type="entry name" value="vATP-synt_AC39"/>
    <property type="match status" value="1"/>
</dbReference>
<name>A0A2N5ZMF2_MUIH1</name>
<evidence type="ECO:0000256" key="1">
    <source>
        <dbReference type="ARBA" id="ARBA00006709"/>
    </source>
</evidence>
<dbReference type="Gene3D" id="1.10.132.50">
    <property type="entry name" value="ATP synthase (C/AC39) subunit, domain 3"/>
    <property type="match status" value="1"/>
</dbReference>